<dbReference type="Gene3D" id="2.60.40.1630">
    <property type="entry name" value="bacillus anthracis domain"/>
    <property type="match status" value="1"/>
</dbReference>
<evidence type="ECO:0000256" key="1">
    <source>
        <dbReference type="SAM" id="Phobius"/>
    </source>
</evidence>
<evidence type="ECO:0000259" key="2">
    <source>
        <dbReference type="Pfam" id="PF13786"/>
    </source>
</evidence>
<name>A0ABT9ZMH9_9BACI</name>
<organism evidence="4 5">
    <name type="scientific">Metabacillus malikii</name>
    <dbReference type="NCBI Taxonomy" id="1504265"/>
    <lineage>
        <taxon>Bacteria</taxon>
        <taxon>Bacillati</taxon>
        <taxon>Bacillota</taxon>
        <taxon>Bacilli</taxon>
        <taxon>Bacillales</taxon>
        <taxon>Bacillaceae</taxon>
        <taxon>Metabacillus</taxon>
    </lineage>
</organism>
<evidence type="ECO:0000313" key="5">
    <source>
        <dbReference type="Proteomes" id="UP001234495"/>
    </source>
</evidence>
<evidence type="ECO:0000259" key="3">
    <source>
        <dbReference type="Pfam" id="PF18705"/>
    </source>
</evidence>
<evidence type="ECO:0000313" key="4">
    <source>
        <dbReference type="EMBL" id="MDQ0233488.1"/>
    </source>
</evidence>
<feature type="domain" description="DUF5643" evidence="3">
    <location>
        <begin position="220"/>
        <end position="340"/>
    </location>
</feature>
<dbReference type="InterPro" id="IPR040680">
    <property type="entry name" value="DUF5643"/>
</dbReference>
<proteinExistence type="predicted"/>
<sequence length="342" mass="37807">MRKINDLLNLDIETIEPVDVTPFEKAKLKKHVMQNSRKKHMNLWRSLTAAAIITIGCTATAGFAFPSVASQIPFMEHVISYFNDDNKYVGFEQFSTDIGLVQTSNGVTMMIDDAVYDGTTVTISFAIESEKNLGEQVKFRMPHRLDIGNASGLGGYTNIEKISDTRYVGIASYTPIFESGTSPEQVQVSWKPTTLIDYNNTPQLEGDWSFEFSLSRITGETQLVNEAISKDGVTLVIQSVEQTGLSTVIKYEQTINEAVNKKWEDVSPIFTITDDLGNHYGADGGGASSKDHGITYNGTLTINKVDERATKLFVEPIAILSKLSGKGHEQLPMETIEIELTE</sequence>
<feature type="transmembrane region" description="Helical" evidence="1">
    <location>
        <begin position="43"/>
        <end position="65"/>
    </location>
</feature>
<feature type="domain" description="DUF4179" evidence="2">
    <location>
        <begin position="40"/>
        <end position="129"/>
    </location>
</feature>
<dbReference type="Pfam" id="PF18705">
    <property type="entry name" value="DUF5643"/>
    <property type="match status" value="1"/>
</dbReference>
<keyword evidence="1" id="KW-1133">Transmembrane helix</keyword>
<keyword evidence="5" id="KW-1185">Reference proteome</keyword>
<protein>
    <recommendedName>
        <fullName evidence="6">DUF4179 domain-containing protein</fullName>
    </recommendedName>
</protein>
<dbReference type="InterPro" id="IPR025436">
    <property type="entry name" value="DUF4179"/>
</dbReference>
<dbReference type="Gene3D" id="2.60.40.1640">
    <property type="entry name" value="Conserved domain protein"/>
    <property type="match status" value="1"/>
</dbReference>
<dbReference type="Proteomes" id="UP001234495">
    <property type="component" value="Unassembled WGS sequence"/>
</dbReference>
<dbReference type="EMBL" id="JAUSUD010000042">
    <property type="protein sequence ID" value="MDQ0233488.1"/>
    <property type="molecule type" value="Genomic_DNA"/>
</dbReference>
<reference evidence="4 5" key="1">
    <citation type="submission" date="2023-07" db="EMBL/GenBank/DDBJ databases">
        <title>Genomic Encyclopedia of Type Strains, Phase IV (KMG-IV): sequencing the most valuable type-strain genomes for metagenomic binning, comparative biology and taxonomic classification.</title>
        <authorList>
            <person name="Goeker M."/>
        </authorList>
    </citation>
    <scope>NUCLEOTIDE SEQUENCE [LARGE SCALE GENOMIC DNA]</scope>
    <source>
        <strain evidence="4 5">DSM 29005</strain>
    </source>
</reference>
<dbReference type="Pfam" id="PF13786">
    <property type="entry name" value="DUF4179"/>
    <property type="match status" value="1"/>
</dbReference>
<accession>A0ABT9ZMH9</accession>
<keyword evidence="1" id="KW-0812">Transmembrane</keyword>
<evidence type="ECO:0008006" key="6">
    <source>
        <dbReference type="Google" id="ProtNLM"/>
    </source>
</evidence>
<dbReference type="RefSeq" id="WP_307346899.1">
    <property type="nucleotide sequence ID" value="NZ_JAUSUD010000042.1"/>
</dbReference>
<keyword evidence="1" id="KW-0472">Membrane</keyword>
<gene>
    <name evidence="4" type="ORF">J2S19_004835</name>
</gene>
<comment type="caution">
    <text evidence="4">The sequence shown here is derived from an EMBL/GenBank/DDBJ whole genome shotgun (WGS) entry which is preliminary data.</text>
</comment>